<gene>
    <name evidence="3" type="ORF">E1I69_06980</name>
</gene>
<comment type="caution">
    <text evidence="3">The sequence shown here is derived from an EMBL/GenBank/DDBJ whole genome shotgun (WGS) entry which is preliminary data.</text>
</comment>
<feature type="transmembrane region" description="Helical" evidence="2">
    <location>
        <begin position="9"/>
        <end position="26"/>
    </location>
</feature>
<proteinExistence type="predicted"/>
<evidence type="ECO:0000256" key="1">
    <source>
        <dbReference type="SAM" id="MobiDB-lite"/>
    </source>
</evidence>
<reference evidence="3 4" key="1">
    <citation type="journal article" date="2019" name="Indoor Air">
        <title>Impacts of indoor surface finishes on bacterial viability.</title>
        <authorList>
            <person name="Hu J."/>
            <person name="Maamar S.B."/>
            <person name="Glawe A.J."/>
            <person name="Gottel N."/>
            <person name="Gilbert J.A."/>
            <person name="Hartmann E.M."/>
        </authorList>
    </citation>
    <scope>NUCLEOTIDE SEQUENCE [LARGE SCALE GENOMIC DNA]</scope>
    <source>
        <strain evidence="3 4">AF060A6</strain>
    </source>
</reference>
<keyword evidence="4" id="KW-1185">Reference proteome</keyword>
<sequence length="281" mass="31273">MKKMQRGQYAKIGIIILILVSFSWFHDRVPAKDEEKVSANVAKKQTPLFDIPQDDFEIDPITFDVNWDILDPIELSMSPIYFDKMSAKAKVSDMKVQPIPEVQVKAVEPVNQTPEKKSRVETPSDSKQVIHPKQPSTSIQNPENGPPSKEIDSEAEPINEVIKPVVDPLLDDAIALIDQTIATLTGTLDTISDITDQTLKNKLQADIEHLTNFKQEITSANSVSKTQIDELNKIHQQATSLKNLAGNTITNNVLPLHLVTKTLLNVVMEPLDALSNTILKL</sequence>
<dbReference type="AlphaFoldDB" id="A0A4S3PV19"/>
<evidence type="ECO:0000313" key="3">
    <source>
        <dbReference type="EMBL" id="THE13650.1"/>
    </source>
</evidence>
<protein>
    <submittedName>
        <fullName evidence="3">Uncharacterized protein</fullName>
    </submittedName>
</protein>
<accession>A0A4S3PV19</accession>
<name>A0A4S3PV19_9BACI</name>
<feature type="compositionally biased region" description="Basic and acidic residues" evidence="1">
    <location>
        <begin position="114"/>
        <end position="124"/>
    </location>
</feature>
<feature type="compositionally biased region" description="Polar residues" evidence="1">
    <location>
        <begin position="134"/>
        <end position="143"/>
    </location>
</feature>
<keyword evidence="2" id="KW-0812">Transmembrane</keyword>
<keyword evidence="2" id="KW-0472">Membrane</keyword>
<evidence type="ECO:0000256" key="2">
    <source>
        <dbReference type="SAM" id="Phobius"/>
    </source>
</evidence>
<keyword evidence="2" id="KW-1133">Transmembrane helix</keyword>
<feature type="region of interest" description="Disordered" evidence="1">
    <location>
        <begin position="106"/>
        <end position="155"/>
    </location>
</feature>
<organism evidence="3 4">
    <name type="scientific">Bacillus timonensis</name>
    <dbReference type="NCBI Taxonomy" id="1033734"/>
    <lineage>
        <taxon>Bacteria</taxon>
        <taxon>Bacillati</taxon>
        <taxon>Bacillota</taxon>
        <taxon>Bacilli</taxon>
        <taxon>Bacillales</taxon>
        <taxon>Bacillaceae</taxon>
        <taxon>Bacillus</taxon>
    </lineage>
</organism>
<evidence type="ECO:0000313" key="4">
    <source>
        <dbReference type="Proteomes" id="UP000306477"/>
    </source>
</evidence>
<dbReference type="EMBL" id="SLUB01000008">
    <property type="protein sequence ID" value="THE13650.1"/>
    <property type="molecule type" value="Genomic_DNA"/>
</dbReference>
<dbReference type="RefSeq" id="WP_136378884.1">
    <property type="nucleotide sequence ID" value="NZ_SLUB01000008.1"/>
</dbReference>
<dbReference type="Proteomes" id="UP000306477">
    <property type="component" value="Unassembled WGS sequence"/>
</dbReference>